<dbReference type="GO" id="GO:0005737">
    <property type="term" value="C:cytoplasm"/>
    <property type="evidence" value="ECO:0007669"/>
    <property type="project" value="UniProtKB-SubCell"/>
</dbReference>
<dbReference type="Pfam" id="PF00305">
    <property type="entry name" value="Lipoxygenase"/>
    <property type="match status" value="1"/>
</dbReference>
<dbReference type="PANTHER" id="PTHR11771">
    <property type="entry name" value="LIPOXYGENASE"/>
    <property type="match status" value="1"/>
</dbReference>
<reference evidence="17" key="1">
    <citation type="submission" date="2020-07" db="EMBL/GenBank/DDBJ databases">
        <title>A long reads based de novo assembly of the rainbow trout Arlee double haploid line genome.</title>
        <authorList>
            <person name="Gao G."/>
            <person name="Palti Y."/>
        </authorList>
    </citation>
    <scope>NUCLEOTIDE SEQUENCE [LARGE SCALE GENOMIC DNA]</scope>
</reference>
<feature type="domain" description="Lipoxygenase" evidence="16">
    <location>
        <begin position="93"/>
        <end position="559"/>
    </location>
</feature>
<evidence type="ECO:0008006" key="19">
    <source>
        <dbReference type="Google" id="ProtNLM"/>
    </source>
</evidence>
<feature type="binding site" evidence="11">
    <location>
        <position position="15"/>
    </location>
    <ligand>
        <name>Ca(2+)</name>
        <dbReference type="ChEBI" id="CHEBI:29108"/>
        <label>1</label>
    </ligand>
</feature>
<evidence type="ECO:0000256" key="12">
    <source>
        <dbReference type="PIRSR" id="PIRSR601885-3"/>
    </source>
</evidence>
<evidence type="ECO:0000259" key="15">
    <source>
        <dbReference type="PROSITE" id="PS50095"/>
    </source>
</evidence>
<dbReference type="GO" id="GO:0005506">
    <property type="term" value="F:iron ion binding"/>
    <property type="evidence" value="ECO:0007669"/>
    <property type="project" value="InterPro"/>
</dbReference>
<comment type="pathway">
    <text evidence="2">Lipid metabolism.</text>
</comment>
<comment type="similarity">
    <text evidence="3 14">Belongs to the lipoxygenase family.</text>
</comment>
<keyword evidence="4" id="KW-0963">Cytoplasm</keyword>
<evidence type="ECO:0000259" key="16">
    <source>
        <dbReference type="PROSITE" id="PS51393"/>
    </source>
</evidence>
<feature type="binding site" evidence="10">
    <location>
        <position position="436"/>
    </location>
    <ligand>
        <name>Fe cation</name>
        <dbReference type="ChEBI" id="CHEBI:24875"/>
        <note>catalytic</note>
    </ligand>
</feature>
<dbReference type="InterPro" id="IPR013819">
    <property type="entry name" value="LipOase_C"/>
</dbReference>
<evidence type="ECO:0000313" key="17">
    <source>
        <dbReference type="Ensembl" id="ENSOMYP00000073641.2"/>
    </source>
</evidence>
<comment type="caution">
    <text evidence="13">Lacks conserved residue(s) required for the propagation of feature annotation.</text>
</comment>
<dbReference type="InterPro" id="IPR036226">
    <property type="entry name" value="LipOase_C_sf"/>
</dbReference>
<protein>
    <recommendedName>
        <fullName evidence="19">Lipoxygenase domain-containing protein</fullName>
    </recommendedName>
</protein>
<dbReference type="Proteomes" id="UP000694395">
    <property type="component" value="Chromosome 10"/>
</dbReference>
<evidence type="ECO:0000313" key="18">
    <source>
        <dbReference type="Proteomes" id="UP000694395"/>
    </source>
</evidence>
<evidence type="ECO:0000256" key="2">
    <source>
        <dbReference type="ARBA" id="ARBA00005189"/>
    </source>
</evidence>
<reference evidence="17" key="3">
    <citation type="submission" date="2025-09" db="UniProtKB">
        <authorList>
            <consortium name="Ensembl"/>
        </authorList>
    </citation>
    <scope>IDENTIFICATION</scope>
</reference>
<feature type="domain" description="PLAT" evidence="15">
    <location>
        <begin position="1"/>
        <end position="53"/>
    </location>
</feature>
<keyword evidence="5 10" id="KW-0479">Metal-binding</keyword>
<dbReference type="GO" id="GO:0016702">
    <property type="term" value="F:oxidoreductase activity, acting on single donors with incorporation of molecular oxygen, incorporation of two atoms of oxygen"/>
    <property type="evidence" value="ECO:0007669"/>
    <property type="project" value="InterPro"/>
</dbReference>
<comment type="subcellular location">
    <subcellularLocation>
        <location evidence="1">Cytoplasm</location>
    </subcellularLocation>
</comment>
<evidence type="ECO:0000256" key="13">
    <source>
        <dbReference type="PROSITE-ProRule" id="PRU00152"/>
    </source>
</evidence>
<reference evidence="17" key="2">
    <citation type="submission" date="2025-08" db="UniProtKB">
        <authorList>
            <consortium name="Ensembl"/>
        </authorList>
    </citation>
    <scope>IDENTIFICATION</scope>
</reference>
<evidence type="ECO:0000256" key="4">
    <source>
        <dbReference type="ARBA" id="ARBA00022490"/>
    </source>
</evidence>
<evidence type="ECO:0000256" key="6">
    <source>
        <dbReference type="ARBA" id="ARBA00022964"/>
    </source>
</evidence>
<keyword evidence="18" id="KW-1185">Reference proteome</keyword>
<evidence type="ECO:0000256" key="3">
    <source>
        <dbReference type="ARBA" id="ARBA00009419"/>
    </source>
</evidence>
<evidence type="ECO:0000256" key="10">
    <source>
        <dbReference type="PIRSR" id="PIRSR601885-1"/>
    </source>
</evidence>
<keyword evidence="11" id="KW-0106">Calcium</keyword>
<keyword evidence="7 14" id="KW-0560">Oxidoreductase</keyword>
<dbReference type="GO" id="GO:0034440">
    <property type="term" value="P:lipid oxidation"/>
    <property type="evidence" value="ECO:0007669"/>
    <property type="project" value="InterPro"/>
</dbReference>
<evidence type="ECO:0000256" key="14">
    <source>
        <dbReference type="RuleBase" id="RU003974"/>
    </source>
</evidence>
<dbReference type="PRINTS" id="PR00087">
    <property type="entry name" value="LIPOXYGENASE"/>
</dbReference>
<evidence type="ECO:0000256" key="9">
    <source>
        <dbReference type="ARBA" id="ARBA00023098"/>
    </source>
</evidence>
<keyword evidence="6 14" id="KW-0223">Dioxygenase</keyword>
<dbReference type="InterPro" id="IPR001885">
    <property type="entry name" value="LipOase_mml"/>
</dbReference>
<dbReference type="Gene3D" id="1.20.245.10">
    <property type="entry name" value="Lipoxygenase-1, Domain 5"/>
    <property type="match status" value="1"/>
</dbReference>
<feature type="binding site" evidence="10">
    <location>
        <position position="272"/>
    </location>
    <ligand>
        <name>Fe cation</name>
        <dbReference type="ChEBI" id="CHEBI:24875"/>
        <note>catalytic</note>
    </ligand>
</feature>
<evidence type="ECO:0000256" key="11">
    <source>
        <dbReference type="PIRSR" id="PIRSR601885-2"/>
    </source>
</evidence>
<dbReference type="PROSITE" id="PS51393">
    <property type="entry name" value="LIPOXYGENASE_3"/>
    <property type="match status" value="1"/>
</dbReference>
<evidence type="ECO:0000256" key="8">
    <source>
        <dbReference type="ARBA" id="ARBA00023004"/>
    </source>
</evidence>
<comment type="cofactor">
    <cofactor evidence="10">
        <name>Fe cation</name>
        <dbReference type="ChEBI" id="CHEBI:24875"/>
    </cofactor>
    <text evidence="10">Binds 1 Fe cation per subunit.</text>
</comment>
<dbReference type="GeneTree" id="ENSGT00940000161510"/>
<evidence type="ECO:0000256" key="1">
    <source>
        <dbReference type="ARBA" id="ARBA00004496"/>
    </source>
</evidence>
<name>A0A8C7W708_ONCMY</name>
<dbReference type="Pfam" id="PF01477">
    <property type="entry name" value="PLAT"/>
    <property type="match status" value="1"/>
</dbReference>
<keyword evidence="8 10" id="KW-0408">Iron</keyword>
<evidence type="ECO:0000256" key="5">
    <source>
        <dbReference type="ARBA" id="ARBA00022723"/>
    </source>
</evidence>
<dbReference type="InterPro" id="IPR020833">
    <property type="entry name" value="LipOase_Fe_BS"/>
</dbReference>
<organism evidence="17 18">
    <name type="scientific">Oncorhynchus mykiss</name>
    <name type="common">Rainbow trout</name>
    <name type="synonym">Salmo gairdneri</name>
    <dbReference type="NCBI Taxonomy" id="8022"/>
    <lineage>
        <taxon>Eukaryota</taxon>
        <taxon>Metazoa</taxon>
        <taxon>Chordata</taxon>
        <taxon>Craniata</taxon>
        <taxon>Vertebrata</taxon>
        <taxon>Euteleostomi</taxon>
        <taxon>Actinopterygii</taxon>
        <taxon>Neopterygii</taxon>
        <taxon>Teleostei</taxon>
        <taxon>Protacanthopterygii</taxon>
        <taxon>Salmoniformes</taxon>
        <taxon>Salmonidae</taxon>
        <taxon>Salmoninae</taxon>
        <taxon>Oncorhynchus</taxon>
    </lineage>
</organism>
<dbReference type="InterPro" id="IPR001024">
    <property type="entry name" value="PLAT/LH2_dom"/>
</dbReference>
<proteinExistence type="inferred from homology"/>
<dbReference type="Ensembl" id="ENSOMYT00000080184.2">
    <property type="protein sequence ID" value="ENSOMYP00000073641.2"/>
    <property type="gene ID" value="ENSOMYG00000039022.2"/>
</dbReference>
<dbReference type="PRINTS" id="PR00467">
    <property type="entry name" value="MAMLPOXGNASE"/>
</dbReference>
<dbReference type="Gene3D" id="2.60.60.20">
    <property type="entry name" value="PLAT/LH2 domain"/>
    <property type="match status" value="1"/>
</dbReference>
<keyword evidence="9" id="KW-0443">Lipid metabolism</keyword>
<dbReference type="AlphaFoldDB" id="A0A8C7W708"/>
<accession>A0A8C7W708</accession>
<dbReference type="PROSITE" id="PS00711">
    <property type="entry name" value="LIPOXYGENASE_1"/>
    <property type="match status" value="1"/>
</dbReference>
<dbReference type="SUPFAM" id="SSF48484">
    <property type="entry name" value="Lipoxigenase"/>
    <property type="match status" value="1"/>
</dbReference>
<feature type="binding site" evidence="10">
    <location>
        <position position="267"/>
    </location>
    <ligand>
        <name>Fe cation</name>
        <dbReference type="ChEBI" id="CHEBI:24875"/>
        <note>catalytic</note>
    </ligand>
</feature>
<feature type="site" description="Essential for stabilizing binding to COTL1" evidence="12">
    <location>
        <position position="38"/>
    </location>
</feature>
<dbReference type="Gene3D" id="3.10.450.60">
    <property type="match status" value="1"/>
</dbReference>
<dbReference type="PROSITE" id="PS50095">
    <property type="entry name" value="PLAT"/>
    <property type="match status" value="1"/>
</dbReference>
<sequence length="559" mass="64051">MESEPYLPFCFLNNDWFCSKVVVTTPEGDTVNFPCYHWISGNERLMFRETTGQYVALGDILALLAPFFNQLHHLSHVEVKFLLYPGRLLSLKLETHSTNKKQWKSLDELSHVFNGHKTDVYEYVEKNWKEDEFFGYQLLNGLNPMMIHRCSKLPENFPVTEDMVKASLFGKNLEAEIQKGNIFLVDYKRLHAVTANVIHGKQHFLAAPLCLLYVTPEDKLIPIAIQLKQEPGEDNPIFLPTDSEYDWLLAKIFVRNADFAEHELNFHLLRTHLLAEVFAVSTLRNLPMVHPIYKLLISHFRYTLQINTLARQALISENGLITEFLKKAVASLTYSSLCMPEDITARGLESIPNFLYRDDGLRLWDIVHRLVHNVIGHYYTCDSDVQKDSELQNWIEEIFFHGFLAETSTGIPQSFSSVTELVKFITMVIFTVSVQHAAVNNGQFDFGGWMPNFPNALQQPPPTTKGQCTESTMLKTFPDINTTVNGMAAVYLLSRQSTDYVALGNGYQDHFSEKTPLELIHETQNVLKKYNFEIQGRNVSLPLPYTYLNPNNVENSVAL</sequence>
<dbReference type="InterPro" id="IPR000907">
    <property type="entry name" value="LipOase"/>
</dbReference>
<evidence type="ECO:0000256" key="7">
    <source>
        <dbReference type="ARBA" id="ARBA00023002"/>
    </source>
</evidence>